<reference evidence="3 4" key="1">
    <citation type="submission" date="2021-05" db="EMBL/GenBank/DDBJ databases">
        <title>Roseococcus sp. XZZS9, whole genome shotgun sequencing project.</title>
        <authorList>
            <person name="Zhao G."/>
            <person name="Shen L."/>
        </authorList>
    </citation>
    <scope>NUCLEOTIDE SEQUENCE [LARGE SCALE GENOMIC DNA]</scope>
    <source>
        <strain evidence="3 4">XZZS9</strain>
    </source>
</reference>
<proteinExistence type="inferred from homology"/>
<dbReference type="PROSITE" id="PS51318">
    <property type="entry name" value="TAT"/>
    <property type="match status" value="1"/>
</dbReference>
<dbReference type="PANTHER" id="PTHR42928:SF5">
    <property type="entry name" value="BLR1237 PROTEIN"/>
    <property type="match status" value="1"/>
</dbReference>
<dbReference type="InterPro" id="IPR005064">
    <property type="entry name" value="BUG"/>
</dbReference>
<dbReference type="Gene3D" id="3.40.190.10">
    <property type="entry name" value="Periplasmic binding protein-like II"/>
    <property type="match status" value="1"/>
</dbReference>
<comment type="similarity">
    <text evidence="1">Belongs to the UPF0065 (bug) family.</text>
</comment>
<comment type="caution">
    <text evidence="3">The sequence shown here is derived from an EMBL/GenBank/DDBJ whole genome shotgun (WGS) entry which is preliminary data.</text>
</comment>
<feature type="chain" id="PRO_5047094491" evidence="2">
    <location>
        <begin position="26"/>
        <end position="324"/>
    </location>
</feature>
<dbReference type="Pfam" id="PF03401">
    <property type="entry name" value="TctC"/>
    <property type="match status" value="1"/>
</dbReference>
<dbReference type="InterPro" id="IPR042100">
    <property type="entry name" value="Bug_dom1"/>
</dbReference>
<protein>
    <submittedName>
        <fullName evidence="3">Tripartite tricarboxylate transporter substrate binding protein</fullName>
    </submittedName>
</protein>
<evidence type="ECO:0000256" key="1">
    <source>
        <dbReference type="ARBA" id="ARBA00006987"/>
    </source>
</evidence>
<dbReference type="InterPro" id="IPR006311">
    <property type="entry name" value="TAT_signal"/>
</dbReference>
<sequence length="324" mass="33774">MKLARRQSLALAALTPVALGAPALAQAPWPARPIRMVIPYPPGGASDIIARLLAPHLTELLGQTLVVENRPGANGFIAAEHVARSAPDGYTLLMGNAGPNGTGPALYGSRTPYDPVRDFSAIMAVSVVPLIMGVHPSVPARNFQEFLVHAREKGEGFSYGTAGVGSAGHMGMELLKSLTGLTMQHVPYRGSAPLTSDLIAGVLPLSCDTAPVLLPHAAAGRVRAVAATSARRIAEAPELGAVAETVPGFESVSWGGVMGPAQLPPAVVARLNTALRTSMERIGPQLSSQGIQPQSGTPEEFAAYVAAEVGKWTEVVRKMELRPE</sequence>
<evidence type="ECO:0000256" key="2">
    <source>
        <dbReference type="SAM" id="SignalP"/>
    </source>
</evidence>
<keyword evidence="2" id="KW-0732">Signal</keyword>
<dbReference type="RefSeq" id="WP_213669982.1">
    <property type="nucleotide sequence ID" value="NZ_JAHCDA010000002.1"/>
</dbReference>
<dbReference type="EMBL" id="JAHCDA010000002">
    <property type="protein sequence ID" value="MBS7811294.1"/>
    <property type="molecule type" value="Genomic_DNA"/>
</dbReference>
<dbReference type="Proteomes" id="UP000766336">
    <property type="component" value="Unassembled WGS sequence"/>
</dbReference>
<dbReference type="PANTHER" id="PTHR42928">
    <property type="entry name" value="TRICARBOXYLATE-BINDING PROTEIN"/>
    <property type="match status" value="1"/>
</dbReference>
<dbReference type="PIRSF" id="PIRSF017082">
    <property type="entry name" value="YflP"/>
    <property type="match status" value="1"/>
</dbReference>
<evidence type="ECO:0000313" key="4">
    <source>
        <dbReference type="Proteomes" id="UP000766336"/>
    </source>
</evidence>
<feature type="signal peptide" evidence="2">
    <location>
        <begin position="1"/>
        <end position="25"/>
    </location>
</feature>
<name>A0ABS5QC95_9PROT</name>
<gene>
    <name evidence="3" type="ORF">KHU32_10120</name>
</gene>
<accession>A0ABS5QC95</accession>
<keyword evidence="4" id="KW-1185">Reference proteome</keyword>
<evidence type="ECO:0000313" key="3">
    <source>
        <dbReference type="EMBL" id="MBS7811294.1"/>
    </source>
</evidence>
<dbReference type="Gene3D" id="3.40.190.150">
    <property type="entry name" value="Bordetella uptake gene, domain 1"/>
    <property type="match status" value="1"/>
</dbReference>
<organism evidence="3 4">
    <name type="scientific">Roseococcus pinisoli</name>
    <dbReference type="NCBI Taxonomy" id="2835040"/>
    <lineage>
        <taxon>Bacteria</taxon>
        <taxon>Pseudomonadati</taxon>
        <taxon>Pseudomonadota</taxon>
        <taxon>Alphaproteobacteria</taxon>
        <taxon>Acetobacterales</taxon>
        <taxon>Roseomonadaceae</taxon>
        <taxon>Roseococcus</taxon>
    </lineage>
</organism>